<dbReference type="InterPro" id="IPR052042">
    <property type="entry name" value="Tail_sheath_structural"/>
</dbReference>
<proteinExistence type="inferred from homology"/>
<organism evidence="4 5">
    <name type="scientific">Endozoicomonas gorgoniicola</name>
    <dbReference type="NCBI Taxonomy" id="1234144"/>
    <lineage>
        <taxon>Bacteria</taxon>
        <taxon>Pseudomonadati</taxon>
        <taxon>Pseudomonadota</taxon>
        <taxon>Gammaproteobacteria</taxon>
        <taxon>Oceanospirillales</taxon>
        <taxon>Endozoicomonadaceae</taxon>
        <taxon>Endozoicomonas</taxon>
    </lineage>
</organism>
<evidence type="ECO:0000313" key="4">
    <source>
        <dbReference type="EMBL" id="MCW7553645.1"/>
    </source>
</evidence>
<accession>A0ABT3MWB5</accession>
<evidence type="ECO:0000256" key="1">
    <source>
        <dbReference type="ARBA" id="ARBA00008005"/>
    </source>
</evidence>
<dbReference type="EMBL" id="JAPFCC010000001">
    <property type="protein sequence ID" value="MCW7553645.1"/>
    <property type="molecule type" value="Genomic_DNA"/>
</dbReference>
<evidence type="ECO:0000259" key="3">
    <source>
        <dbReference type="Pfam" id="PF17482"/>
    </source>
</evidence>
<dbReference type="PANTHER" id="PTHR35861">
    <property type="match status" value="1"/>
</dbReference>
<feature type="domain" description="Tail sheath protein subtilisin-like" evidence="2">
    <location>
        <begin position="111"/>
        <end position="274"/>
    </location>
</feature>
<name>A0ABT3MWB5_9GAMM</name>
<sequence length="386" mass="42058">MPQFRHGIYGATSEAGPRPVPIAPTGTICIVGTADDADENVFPLNTPVLIPGSPLKAAKLDTKGQRVGTLLPAVEMILAITGAIVVVIRVAEGSDDADTRTKVIGETTADGKRTGLDAVFNVQAMLGYKPRVLIAPGFSNDEAVATKLQTVADRLRAYCYADAPGSTETSANAYRQKFGSRRLEVTWPRTINTKAELVPMSAVAAGLRAKVDNTPWEEYSASISNWKVLPIIGTEFPVDFQDGDDSCLAYILNSNQISTIINDGGLRYWGNLNCSDDPKWQFATHVRINDIILDSSTAALKWARDRKINKTFVEDVLETQNNFIARETRAKNLLGGKAWADPELNSPDVILAGEFYMDYEFTPPGIAQAITITSHFVNDYAKAIFR</sequence>
<evidence type="ECO:0000313" key="5">
    <source>
        <dbReference type="Proteomes" id="UP001209854"/>
    </source>
</evidence>
<dbReference type="Pfam" id="PF04984">
    <property type="entry name" value="Phage_sheath_1"/>
    <property type="match status" value="1"/>
</dbReference>
<comment type="caution">
    <text evidence="4">The sequence shown here is derived from an EMBL/GenBank/DDBJ whole genome shotgun (WGS) entry which is preliminary data.</text>
</comment>
<dbReference type="RefSeq" id="WP_262568463.1">
    <property type="nucleotide sequence ID" value="NZ_JAPFCC010000001.1"/>
</dbReference>
<keyword evidence="5" id="KW-1185">Reference proteome</keyword>
<gene>
    <name evidence="4" type="ORF">NX722_13610</name>
</gene>
<feature type="domain" description="Tail sheath protein C-terminal" evidence="3">
    <location>
        <begin position="275"/>
        <end position="374"/>
    </location>
</feature>
<evidence type="ECO:0000259" key="2">
    <source>
        <dbReference type="Pfam" id="PF04984"/>
    </source>
</evidence>
<dbReference type="Pfam" id="PF17482">
    <property type="entry name" value="Phage_sheath_1C"/>
    <property type="match status" value="1"/>
</dbReference>
<dbReference type="InterPro" id="IPR020287">
    <property type="entry name" value="Tail_sheath_C"/>
</dbReference>
<protein>
    <submittedName>
        <fullName evidence="4">Phage tail sheath subtilisin-like domain-containing protein</fullName>
    </submittedName>
</protein>
<reference evidence="4 5" key="1">
    <citation type="submission" date="2022-10" db="EMBL/GenBank/DDBJ databases">
        <title>High-quality genome sequences of two octocoral-associated bacteria, Endozoicomonas euniceicola EF212 and Endozoicomonas gorgoniicola PS125.</title>
        <authorList>
            <person name="Chiou Y.-J."/>
            <person name="Chen Y.-H."/>
        </authorList>
    </citation>
    <scope>NUCLEOTIDE SEQUENCE [LARGE SCALE GENOMIC DNA]</scope>
    <source>
        <strain evidence="4 5">PS125</strain>
    </source>
</reference>
<dbReference type="PANTHER" id="PTHR35861:SF1">
    <property type="entry name" value="PHAGE TAIL SHEATH PROTEIN"/>
    <property type="match status" value="1"/>
</dbReference>
<dbReference type="InterPro" id="IPR035089">
    <property type="entry name" value="Phage_sheath_subtilisin"/>
</dbReference>
<dbReference type="Proteomes" id="UP001209854">
    <property type="component" value="Unassembled WGS sequence"/>
</dbReference>
<comment type="similarity">
    <text evidence="1">Belongs to the myoviridae tail sheath protein family.</text>
</comment>